<evidence type="ECO:0000256" key="1">
    <source>
        <dbReference type="SAM" id="MobiDB-lite"/>
    </source>
</evidence>
<gene>
    <name evidence="2" type="ORF">RDB_LOCUS34899</name>
</gene>
<name>A0A8H2XHT9_9AGAM</name>
<dbReference type="Proteomes" id="UP000663831">
    <property type="component" value="Unassembled WGS sequence"/>
</dbReference>
<feature type="region of interest" description="Disordered" evidence="1">
    <location>
        <begin position="156"/>
        <end position="191"/>
    </location>
</feature>
<reference evidence="2" key="1">
    <citation type="submission" date="2021-01" db="EMBL/GenBank/DDBJ databases">
        <authorList>
            <person name="Kaushik A."/>
        </authorList>
    </citation>
    <scope>NUCLEOTIDE SEQUENCE</scope>
    <source>
        <strain evidence="2">AG3-1AP</strain>
    </source>
</reference>
<proteinExistence type="predicted"/>
<feature type="compositionally biased region" description="Polar residues" evidence="1">
    <location>
        <begin position="156"/>
        <end position="181"/>
    </location>
</feature>
<evidence type="ECO:0000313" key="3">
    <source>
        <dbReference type="Proteomes" id="UP000663831"/>
    </source>
</evidence>
<dbReference type="AlphaFoldDB" id="A0A8H2XHT9"/>
<comment type="caution">
    <text evidence="2">The sequence shown here is derived from an EMBL/GenBank/DDBJ whole genome shotgun (WGS) entry which is preliminary data.</text>
</comment>
<accession>A0A8H2XHT9</accession>
<dbReference type="EMBL" id="CAJMWV010000999">
    <property type="protein sequence ID" value="CAE6423387.1"/>
    <property type="molecule type" value="Genomic_DNA"/>
</dbReference>
<sequence length="191" mass="21000">MLAGDIRNRSAAIYALAEITRDNKTMSRILTDRIPVNALSHVMNVPSAFRFLKWRLEGSGLPLCIDYHSSSSAFKRISRPDPWDDNVAQPRSRRIRALARLQFPTRRRMSFAELARRCSDSGVQTFASRAPSRVRRTSSRNGVAPVHLTIETGLITESVNTGNTGEPGTSTNSVDPASQSGDAMAVDPQST</sequence>
<evidence type="ECO:0000313" key="2">
    <source>
        <dbReference type="EMBL" id="CAE6423387.1"/>
    </source>
</evidence>
<protein>
    <submittedName>
        <fullName evidence="2">Uncharacterized protein</fullName>
    </submittedName>
</protein>
<organism evidence="2 3">
    <name type="scientific">Rhizoctonia solani</name>
    <dbReference type="NCBI Taxonomy" id="456999"/>
    <lineage>
        <taxon>Eukaryota</taxon>
        <taxon>Fungi</taxon>
        <taxon>Dikarya</taxon>
        <taxon>Basidiomycota</taxon>
        <taxon>Agaricomycotina</taxon>
        <taxon>Agaricomycetes</taxon>
        <taxon>Cantharellales</taxon>
        <taxon>Ceratobasidiaceae</taxon>
        <taxon>Rhizoctonia</taxon>
    </lineage>
</organism>
<dbReference type="OrthoDB" id="5559898at2759"/>